<dbReference type="SUPFAM" id="SSF52540">
    <property type="entry name" value="P-loop containing nucleoside triphosphate hydrolases"/>
    <property type="match status" value="1"/>
</dbReference>
<evidence type="ECO:0000313" key="3">
    <source>
        <dbReference type="Proteomes" id="UP000319296"/>
    </source>
</evidence>
<dbReference type="EMBL" id="SGBB01000033">
    <property type="protein sequence ID" value="RZD17549.1"/>
    <property type="molecule type" value="Genomic_DNA"/>
</dbReference>
<organism evidence="2 3">
    <name type="scientific">Candidatus Acididesulfobacter diazotrophicus</name>
    <dbReference type="NCBI Taxonomy" id="2597226"/>
    <lineage>
        <taxon>Bacteria</taxon>
        <taxon>Deltaproteobacteria</taxon>
        <taxon>Candidatus Acidulodesulfobacterales</taxon>
        <taxon>Candidatus Acididesulfobacter</taxon>
    </lineage>
</organism>
<feature type="domain" description="Novel STAND NTPase 3" evidence="1">
    <location>
        <begin position="4"/>
        <end position="51"/>
    </location>
</feature>
<evidence type="ECO:0000259" key="1">
    <source>
        <dbReference type="Pfam" id="PF20720"/>
    </source>
</evidence>
<dbReference type="Pfam" id="PF20720">
    <property type="entry name" value="nSTAND3"/>
    <property type="match status" value="1"/>
</dbReference>
<evidence type="ECO:0000313" key="2">
    <source>
        <dbReference type="EMBL" id="RZD17549.1"/>
    </source>
</evidence>
<protein>
    <recommendedName>
        <fullName evidence="1">Novel STAND NTPase 3 domain-containing protein</fullName>
    </recommendedName>
</protein>
<accession>A0A519BJX0</accession>
<dbReference type="AlphaFoldDB" id="A0A519BJX0"/>
<gene>
    <name evidence="2" type="ORF">EVG15_10565</name>
</gene>
<dbReference type="InterPro" id="IPR049050">
    <property type="entry name" value="nSTAND3"/>
</dbReference>
<reference evidence="2 3" key="1">
    <citation type="journal article" date="2019" name="ISME J.">
        <title>Insights into ecological role of a new deltaproteobacterial order Candidatus Acidulodesulfobacterales by metagenomics and metatranscriptomics.</title>
        <authorList>
            <person name="Tan S."/>
            <person name="Liu J."/>
            <person name="Fang Y."/>
            <person name="Hedlund B.P."/>
            <person name="Lian Z.H."/>
            <person name="Huang L.Y."/>
            <person name="Li J.T."/>
            <person name="Huang L.N."/>
            <person name="Li W.J."/>
            <person name="Jiang H.C."/>
            <person name="Dong H.L."/>
            <person name="Shu W.S."/>
        </authorList>
    </citation>
    <scope>NUCLEOTIDE SEQUENCE [LARGE SCALE GENOMIC DNA]</scope>
    <source>
        <strain evidence="2">AP1</strain>
    </source>
</reference>
<dbReference type="InterPro" id="IPR027417">
    <property type="entry name" value="P-loop_NTPase"/>
</dbReference>
<dbReference type="Gene3D" id="3.40.50.300">
    <property type="entry name" value="P-loop containing nucleotide triphosphate hydrolases"/>
    <property type="match status" value="1"/>
</dbReference>
<sequence length="181" mass="20838">MKKTAKLNRVIILKGSPGIGKTYTARKLISQLKDDRIALISVDELLHIDQRNLSEDKLKLAKFHAAILTRSFVRENFDVIIEYTFDIPAHLSFLIDKIRYSHAEDLPKVDLYVFHLTAKFSEVAKRNKTRKDGTDPLPEDILQRLYNSCEKSAGKIEGEIIIETDKMPNKKVVDTIMEHFK</sequence>
<dbReference type="Proteomes" id="UP000319296">
    <property type="component" value="Unassembled WGS sequence"/>
</dbReference>
<name>A0A519BJX0_9DELT</name>
<comment type="caution">
    <text evidence="2">The sequence shown here is derived from an EMBL/GenBank/DDBJ whole genome shotgun (WGS) entry which is preliminary data.</text>
</comment>
<proteinExistence type="predicted"/>